<evidence type="ECO:0008006" key="5">
    <source>
        <dbReference type="Google" id="ProtNLM"/>
    </source>
</evidence>
<feature type="coiled-coil region" evidence="1">
    <location>
        <begin position="38"/>
        <end position="65"/>
    </location>
</feature>
<name>A0A424YC35_9FIRM</name>
<proteinExistence type="predicted"/>
<evidence type="ECO:0000256" key="1">
    <source>
        <dbReference type="SAM" id="Coils"/>
    </source>
</evidence>
<gene>
    <name evidence="3" type="ORF">D5R97_07750</name>
</gene>
<protein>
    <recommendedName>
        <fullName evidence="5">Copper transporter</fullName>
    </recommendedName>
</protein>
<evidence type="ECO:0000313" key="3">
    <source>
        <dbReference type="EMBL" id="RQD74508.1"/>
    </source>
</evidence>
<reference evidence="3 4" key="1">
    <citation type="submission" date="2018-08" db="EMBL/GenBank/DDBJ databases">
        <title>The metabolism and importance of syntrophic acetate oxidation coupled to methane or sulfide production in haloalkaline environments.</title>
        <authorList>
            <person name="Timmers P.H.A."/>
            <person name="Vavourakis C.D."/>
            <person name="Sorokin D.Y."/>
            <person name="Sinninghe Damste J.S."/>
            <person name="Muyzer G."/>
            <person name="Stams A.J.M."/>
            <person name="Plugge C.M."/>
        </authorList>
    </citation>
    <scope>NUCLEOTIDE SEQUENCE [LARGE SCALE GENOMIC DNA]</scope>
    <source>
        <strain evidence="3">MSAO_Bac1</strain>
    </source>
</reference>
<keyword evidence="2" id="KW-0812">Transmembrane</keyword>
<evidence type="ECO:0000256" key="2">
    <source>
        <dbReference type="SAM" id="Phobius"/>
    </source>
</evidence>
<keyword evidence="2" id="KW-0472">Membrane</keyword>
<dbReference type="Pfam" id="PF11382">
    <property type="entry name" value="MctB"/>
    <property type="match status" value="1"/>
</dbReference>
<dbReference type="Proteomes" id="UP000285138">
    <property type="component" value="Unassembled WGS sequence"/>
</dbReference>
<evidence type="ECO:0000313" key="4">
    <source>
        <dbReference type="Proteomes" id="UP000285138"/>
    </source>
</evidence>
<feature type="transmembrane region" description="Helical" evidence="2">
    <location>
        <begin position="12"/>
        <end position="32"/>
    </location>
</feature>
<comment type="caution">
    <text evidence="3">The sequence shown here is derived from an EMBL/GenBank/DDBJ whole genome shotgun (WGS) entry which is preliminary data.</text>
</comment>
<dbReference type="GO" id="GO:0055070">
    <property type="term" value="P:copper ion homeostasis"/>
    <property type="evidence" value="ECO:0007669"/>
    <property type="project" value="InterPro"/>
</dbReference>
<keyword evidence="1" id="KW-0175">Coiled coil</keyword>
<dbReference type="GO" id="GO:0016020">
    <property type="term" value="C:membrane"/>
    <property type="evidence" value="ECO:0007669"/>
    <property type="project" value="InterPro"/>
</dbReference>
<keyword evidence="2" id="KW-1133">Transmembrane helix</keyword>
<organism evidence="3 4">
    <name type="scientific">Candidatus Syntrophonatronum acetioxidans</name>
    <dbReference type="NCBI Taxonomy" id="1795816"/>
    <lineage>
        <taxon>Bacteria</taxon>
        <taxon>Bacillati</taxon>
        <taxon>Bacillota</taxon>
        <taxon>Clostridia</taxon>
        <taxon>Eubacteriales</taxon>
        <taxon>Syntrophomonadaceae</taxon>
        <taxon>Candidatus Syntrophonatronum</taxon>
    </lineage>
</organism>
<dbReference type="EMBL" id="QZAA01000200">
    <property type="protein sequence ID" value="RQD74508.1"/>
    <property type="molecule type" value="Genomic_DNA"/>
</dbReference>
<dbReference type="InterPro" id="IPR021522">
    <property type="entry name" value="MctB"/>
</dbReference>
<sequence>MVFNVYQKRDYVIGIISFFLTLSIGIFIGAALSDNIIVNQQKEVVERLEEELTRISISQNLLEEELSRWNSFQVDILPALVKNNLEEVEIALIYGERKILDLEIFQLLETAGAEIKREAFIKPQHMEGLLEEKLEKQVNNLLERFFPGERNEFNLVEENKIAEIRGPGRDFNKVIIFGEGLEGLFAGSRAGEFLVKGLAAKDLEVIGVLSSFPPVNYIPGAEEMVLVEDIESLTGQLDLIHYLHN</sequence>
<dbReference type="AlphaFoldDB" id="A0A424YC35"/>
<accession>A0A424YC35</accession>